<evidence type="ECO:0000256" key="9">
    <source>
        <dbReference type="ARBA" id="ARBA00022771"/>
    </source>
</evidence>
<feature type="domain" description="UBZ4-type" evidence="22">
    <location>
        <begin position="194"/>
        <end position="221"/>
    </location>
</feature>
<feature type="domain" description="SAP" evidence="21">
    <location>
        <begin position="238"/>
        <end position="272"/>
    </location>
</feature>
<keyword evidence="14" id="KW-0539">Nucleus</keyword>
<name>A0AAD7RFL5_9TELE</name>
<dbReference type="PROSITE" id="PS51908">
    <property type="entry name" value="ZF_UBZ4"/>
    <property type="match status" value="1"/>
</dbReference>
<dbReference type="InterPro" id="IPR036361">
    <property type="entry name" value="SAP_dom_sf"/>
</dbReference>
<keyword evidence="6" id="KW-0808">Transferase</keyword>
<dbReference type="GO" id="GO:0097505">
    <property type="term" value="C:Rad6-Rad18 complex"/>
    <property type="evidence" value="ECO:0007669"/>
    <property type="project" value="TreeGrafter"/>
</dbReference>
<evidence type="ECO:0000256" key="2">
    <source>
        <dbReference type="ARBA" id="ARBA00004123"/>
    </source>
</evidence>
<dbReference type="SMART" id="SM00734">
    <property type="entry name" value="ZnF_Rad18"/>
    <property type="match status" value="1"/>
</dbReference>
<evidence type="ECO:0000256" key="1">
    <source>
        <dbReference type="ARBA" id="ARBA00000900"/>
    </source>
</evidence>
<evidence type="ECO:0000313" key="24">
    <source>
        <dbReference type="Proteomes" id="UP001221898"/>
    </source>
</evidence>
<evidence type="ECO:0000256" key="10">
    <source>
        <dbReference type="ARBA" id="ARBA00022786"/>
    </source>
</evidence>
<dbReference type="InterPro" id="IPR039577">
    <property type="entry name" value="Rad18"/>
</dbReference>
<dbReference type="Gene3D" id="1.10.720.30">
    <property type="entry name" value="SAP domain"/>
    <property type="match status" value="1"/>
</dbReference>
<dbReference type="PANTHER" id="PTHR14134">
    <property type="entry name" value="E3 UBIQUITIN-PROTEIN LIGASE RAD18"/>
    <property type="match status" value="1"/>
</dbReference>
<evidence type="ECO:0000259" key="21">
    <source>
        <dbReference type="PROSITE" id="PS50800"/>
    </source>
</evidence>
<dbReference type="InterPro" id="IPR001841">
    <property type="entry name" value="Znf_RING"/>
</dbReference>
<dbReference type="Pfam" id="PF13923">
    <property type="entry name" value="zf-C3HC4_2"/>
    <property type="match status" value="1"/>
</dbReference>
<comment type="pathway">
    <text evidence="3">Protein modification; protein ubiquitination.</text>
</comment>
<feature type="region of interest" description="Disordered" evidence="19">
    <location>
        <begin position="348"/>
        <end position="462"/>
    </location>
</feature>
<dbReference type="EMBL" id="JAINUG010000305">
    <property type="protein sequence ID" value="KAJ8378975.1"/>
    <property type="molecule type" value="Genomic_DNA"/>
</dbReference>
<accession>A0AAD7RFL5</accession>
<protein>
    <recommendedName>
        <fullName evidence="5">RING-type E3 ubiquitin transferase</fullName>
        <ecNumber evidence="5">2.3.2.27</ecNumber>
    </recommendedName>
    <alternativeName>
        <fullName evidence="15 16">RING-type E3 ubiquitin transferase RAD18</fullName>
    </alternativeName>
</protein>
<evidence type="ECO:0000256" key="16">
    <source>
        <dbReference type="ARBA" id="ARBA00082369"/>
    </source>
</evidence>
<dbReference type="Proteomes" id="UP001221898">
    <property type="component" value="Unassembled WGS sequence"/>
</dbReference>
<dbReference type="Gene3D" id="3.30.40.10">
    <property type="entry name" value="Zinc/RING finger domain, C3HC4 (zinc finger)"/>
    <property type="match status" value="1"/>
</dbReference>
<dbReference type="GO" id="GO:0003697">
    <property type="term" value="F:single-stranded DNA binding"/>
    <property type="evidence" value="ECO:0007669"/>
    <property type="project" value="InterPro"/>
</dbReference>
<dbReference type="GO" id="GO:0061630">
    <property type="term" value="F:ubiquitin protein ligase activity"/>
    <property type="evidence" value="ECO:0007669"/>
    <property type="project" value="UniProtKB-EC"/>
</dbReference>
<feature type="domain" description="RING-type" evidence="20">
    <location>
        <begin position="25"/>
        <end position="64"/>
    </location>
</feature>
<dbReference type="Pfam" id="PF02037">
    <property type="entry name" value="SAP"/>
    <property type="match status" value="1"/>
</dbReference>
<comment type="subcellular location">
    <subcellularLocation>
        <location evidence="2">Nucleus</location>
    </subcellularLocation>
</comment>
<evidence type="ECO:0000256" key="15">
    <source>
        <dbReference type="ARBA" id="ARBA00031783"/>
    </source>
</evidence>
<keyword evidence="11" id="KW-0862">Zinc</keyword>
<dbReference type="GO" id="GO:0005634">
    <property type="term" value="C:nucleus"/>
    <property type="evidence" value="ECO:0007669"/>
    <property type="project" value="UniProtKB-SubCell"/>
</dbReference>
<evidence type="ECO:0000256" key="19">
    <source>
        <dbReference type="SAM" id="MobiDB-lite"/>
    </source>
</evidence>
<dbReference type="SUPFAM" id="SSF57850">
    <property type="entry name" value="RING/U-box"/>
    <property type="match status" value="1"/>
</dbReference>
<evidence type="ECO:0000256" key="6">
    <source>
        <dbReference type="ARBA" id="ARBA00022679"/>
    </source>
</evidence>
<dbReference type="PROSITE" id="PS50800">
    <property type="entry name" value="SAP"/>
    <property type="match status" value="1"/>
</dbReference>
<evidence type="ECO:0000259" key="20">
    <source>
        <dbReference type="PROSITE" id="PS50089"/>
    </source>
</evidence>
<gene>
    <name evidence="23" type="ORF">AAFF_G00232690</name>
</gene>
<feature type="compositionally biased region" description="Polar residues" evidence="19">
    <location>
        <begin position="92"/>
        <end position="108"/>
    </location>
</feature>
<keyword evidence="13 18" id="KW-0234">DNA repair</keyword>
<dbReference type="GO" id="GO:0008270">
    <property type="term" value="F:zinc ion binding"/>
    <property type="evidence" value="ECO:0007669"/>
    <property type="project" value="UniProtKB-KW"/>
</dbReference>
<dbReference type="FunFam" id="3.30.160.60:FF:000331">
    <property type="entry name" value="E3 ubiquitin-protein ligase RAD18"/>
    <property type="match status" value="1"/>
</dbReference>
<dbReference type="GO" id="GO:0006301">
    <property type="term" value="P:DNA damage tolerance"/>
    <property type="evidence" value="ECO:0007669"/>
    <property type="project" value="InterPro"/>
</dbReference>
<dbReference type="FunFam" id="3.30.40.10:FF:000172">
    <property type="entry name" value="E3 ubiquitin-protein ligase RAD18"/>
    <property type="match status" value="1"/>
</dbReference>
<evidence type="ECO:0000259" key="22">
    <source>
        <dbReference type="PROSITE" id="PS51908"/>
    </source>
</evidence>
<feature type="region of interest" description="Disordered" evidence="19">
    <location>
        <begin position="153"/>
        <end position="193"/>
    </location>
</feature>
<keyword evidence="7" id="KW-0479">Metal-binding</keyword>
<evidence type="ECO:0000256" key="17">
    <source>
        <dbReference type="PROSITE-ProRule" id="PRU00175"/>
    </source>
</evidence>
<feature type="compositionally biased region" description="Polar residues" evidence="19">
    <location>
        <begin position="183"/>
        <end position="193"/>
    </location>
</feature>
<proteinExistence type="inferred from homology"/>
<comment type="similarity">
    <text evidence="4">Belongs to the RAD18 family.</text>
</comment>
<keyword evidence="10" id="KW-0833">Ubl conjugation pathway</keyword>
<evidence type="ECO:0000256" key="11">
    <source>
        <dbReference type="ARBA" id="ARBA00022833"/>
    </source>
</evidence>
<dbReference type="InterPro" id="IPR003034">
    <property type="entry name" value="SAP_dom"/>
</dbReference>
<keyword evidence="9 17" id="KW-0863">Zinc-finger</keyword>
<dbReference type="SMART" id="SM00513">
    <property type="entry name" value="SAP"/>
    <property type="match status" value="1"/>
</dbReference>
<sequence length="462" mass="51258">MSLSTEMGLPQPLICMDNFDKLLRCPICFDYLSISVMVQQCSHTFCSLCIRKFLSYKSLCPVCNVATTEMDLRNNRILDDIIKSFRQKLSRTNVEPSAVSPNTLSSAKKNAAPKRKGTLISDFLQKGAFPSPSKEPKPMSPHEVGEHAVVDKPCTVDGNVGEPPRDAPDAGSSSSEHDPNSPPATSGDGSSSVRVDCPVCSVAIPQQYINKHLDRCLAMDQKEESSFVKRKPLAKVVYTLMSQQELKRRLKEFHLSTQGSRDQLVRRHQEFVQMYNAQCDSLDPKSAQDIANCIEKNEKTRTQLQSTSKSVALFPKCQTDEEIETMHSNYRTQHSDEFSRLIAQVKTRWKTPKTAQSNQEVEEDRDGQKGHSSENVNEDLLNDPEPSVASEEMNLQSEVTPRSPRPLCDISISSSTSDMFSPHPDGSNENTNSPSCGKRKASSSIGADLTADAHSSKRARQS</sequence>
<dbReference type="PROSITE" id="PS50089">
    <property type="entry name" value="ZF_RING_2"/>
    <property type="match status" value="1"/>
</dbReference>
<dbReference type="CDD" id="cd16529">
    <property type="entry name" value="RING-HC_RAD18"/>
    <property type="match status" value="1"/>
</dbReference>
<evidence type="ECO:0000256" key="5">
    <source>
        <dbReference type="ARBA" id="ARBA00012483"/>
    </source>
</evidence>
<dbReference type="GO" id="GO:0006513">
    <property type="term" value="P:protein monoubiquitination"/>
    <property type="evidence" value="ECO:0007669"/>
    <property type="project" value="InterPro"/>
</dbReference>
<dbReference type="EC" id="2.3.2.27" evidence="5"/>
<evidence type="ECO:0000256" key="14">
    <source>
        <dbReference type="ARBA" id="ARBA00023242"/>
    </source>
</evidence>
<dbReference type="InterPro" id="IPR017907">
    <property type="entry name" value="Znf_RING_CS"/>
</dbReference>
<evidence type="ECO:0000256" key="7">
    <source>
        <dbReference type="ARBA" id="ARBA00022723"/>
    </source>
</evidence>
<comment type="caution">
    <text evidence="23">The sequence shown here is derived from an EMBL/GenBank/DDBJ whole genome shotgun (WGS) entry which is preliminary data.</text>
</comment>
<dbReference type="Gene3D" id="3.30.160.60">
    <property type="entry name" value="Classic Zinc Finger"/>
    <property type="match status" value="1"/>
</dbReference>
<evidence type="ECO:0000256" key="18">
    <source>
        <dbReference type="PROSITE-ProRule" id="PRU01256"/>
    </source>
</evidence>
<dbReference type="AlphaFoldDB" id="A0AAD7RFL5"/>
<comment type="catalytic activity">
    <reaction evidence="1">
        <text>S-ubiquitinyl-[E2 ubiquitin-conjugating enzyme]-L-cysteine + [acceptor protein]-L-lysine = [E2 ubiquitin-conjugating enzyme]-L-cysteine + N(6)-ubiquitinyl-[acceptor protein]-L-lysine.</text>
        <dbReference type="EC" id="2.3.2.27"/>
    </reaction>
</comment>
<keyword evidence="24" id="KW-1185">Reference proteome</keyword>
<dbReference type="PROSITE" id="PS00518">
    <property type="entry name" value="ZF_RING_1"/>
    <property type="match status" value="1"/>
</dbReference>
<keyword evidence="12" id="KW-0238">DNA-binding</keyword>
<dbReference type="InterPro" id="IPR013083">
    <property type="entry name" value="Znf_RING/FYVE/PHD"/>
</dbReference>
<evidence type="ECO:0000256" key="3">
    <source>
        <dbReference type="ARBA" id="ARBA00004906"/>
    </source>
</evidence>
<feature type="compositionally biased region" description="Low complexity" evidence="19">
    <location>
        <begin position="409"/>
        <end position="418"/>
    </location>
</feature>
<reference evidence="23" key="1">
    <citation type="journal article" date="2023" name="Science">
        <title>Genome structures resolve the early diversification of teleost fishes.</title>
        <authorList>
            <person name="Parey E."/>
            <person name="Louis A."/>
            <person name="Montfort J."/>
            <person name="Bouchez O."/>
            <person name="Roques C."/>
            <person name="Iampietro C."/>
            <person name="Lluch J."/>
            <person name="Castinel A."/>
            <person name="Donnadieu C."/>
            <person name="Desvignes T."/>
            <person name="Floi Bucao C."/>
            <person name="Jouanno E."/>
            <person name="Wen M."/>
            <person name="Mejri S."/>
            <person name="Dirks R."/>
            <person name="Jansen H."/>
            <person name="Henkel C."/>
            <person name="Chen W.J."/>
            <person name="Zahm M."/>
            <person name="Cabau C."/>
            <person name="Klopp C."/>
            <person name="Thompson A.W."/>
            <person name="Robinson-Rechavi M."/>
            <person name="Braasch I."/>
            <person name="Lecointre G."/>
            <person name="Bobe J."/>
            <person name="Postlethwait J.H."/>
            <person name="Berthelot C."/>
            <person name="Roest Crollius H."/>
            <person name="Guiguen Y."/>
        </authorList>
    </citation>
    <scope>NUCLEOTIDE SEQUENCE</scope>
    <source>
        <strain evidence="23">NC1722</strain>
    </source>
</reference>
<evidence type="ECO:0000256" key="13">
    <source>
        <dbReference type="ARBA" id="ARBA00023204"/>
    </source>
</evidence>
<feature type="region of interest" description="Disordered" evidence="19">
    <location>
        <begin position="92"/>
        <end position="115"/>
    </location>
</feature>
<dbReference type="PANTHER" id="PTHR14134:SF2">
    <property type="entry name" value="E3 UBIQUITIN-PROTEIN LIGASE RAD18"/>
    <property type="match status" value="1"/>
</dbReference>
<dbReference type="GO" id="GO:0006281">
    <property type="term" value="P:DNA repair"/>
    <property type="evidence" value="ECO:0007669"/>
    <property type="project" value="UniProtKB-KW"/>
</dbReference>
<dbReference type="SMART" id="SM00184">
    <property type="entry name" value="RING"/>
    <property type="match status" value="1"/>
</dbReference>
<evidence type="ECO:0000256" key="8">
    <source>
        <dbReference type="ARBA" id="ARBA00022763"/>
    </source>
</evidence>
<dbReference type="InterPro" id="IPR006642">
    <property type="entry name" value="Rad18_UBZ4"/>
</dbReference>
<evidence type="ECO:0000256" key="12">
    <source>
        <dbReference type="ARBA" id="ARBA00023125"/>
    </source>
</evidence>
<evidence type="ECO:0000256" key="4">
    <source>
        <dbReference type="ARBA" id="ARBA00009506"/>
    </source>
</evidence>
<organism evidence="23 24">
    <name type="scientific">Aldrovandia affinis</name>
    <dbReference type="NCBI Taxonomy" id="143900"/>
    <lineage>
        <taxon>Eukaryota</taxon>
        <taxon>Metazoa</taxon>
        <taxon>Chordata</taxon>
        <taxon>Craniata</taxon>
        <taxon>Vertebrata</taxon>
        <taxon>Euteleostomi</taxon>
        <taxon>Actinopterygii</taxon>
        <taxon>Neopterygii</taxon>
        <taxon>Teleostei</taxon>
        <taxon>Notacanthiformes</taxon>
        <taxon>Halosauridae</taxon>
        <taxon>Aldrovandia</taxon>
    </lineage>
</organism>
<evidence type="ECO:0000313" key="23">
    <source>
        <dbReference type="EMBL" id="KAJ8378975.1"/>
    </source>
</evidence>
<keyword evidence="8 18" id="KW-0227">DNA damage</keyword>